<dbReference type="EMBL" id="OZ034819">
    <property type="protein sequence ID" value="CAL1395700.1"/>
    <property type="molecule type" value="Genomic_DNA"/>
</dbReference>
<dbReference type="FunFam" id="4.10.280.10:FF:000002">
    <property type="entry name" value="Basic helix-loop-helix transcription factor"/>
    <property type="match status" value="1"/>
</dbReference>
<proteinExistence type="predicted"/>
<keyword evidence="4" id="KW-0539">Nucleus</keyword>
<evidence type="ECO:0000256" key="4">
    <source>
        <dbReference type="ARBA" id="ARBA00023242"/>
    </source>
</evidence>
<reference evidence="7 8" key="1">
    <citation type="submission" date="2024-04" db="EMBL/GenBank/DDBJ databases">
        <authorList>
            <person name="Fracassetti M."/>
        </authorList>
    </citation>
    <scope>NUCLEOTIDE SEQUENCE [LARGE SCALE GENOMIC DNA]</scope>
</reference>
<dbReference type="GO" id="GO:0046983">
    <property type="term" value="F:protein dimerization activity"/>
    <property type="evidence" value="ECO:0007669"/>
    <property type="project" value="InterPro"/>
</dbReference>
<evidence type="ECO:0000259" key="6">
    <source>
        <dbReference type="PROSITE" id="PS50888"/>
    </source>
</evidence>
<name>A0AAV2FBQ7_9ROSI</name>
<feature type="compositionally biased region" description="Basic and acidic residues" evidence="5">
    <location>
        <begin position="219"/>
        <end position="233"/>
    </location>
</feature>
<feature type="compositionally biased region" description="Polar residues" evidence="5">
    <location>
        <begin position="204"/>
        <end position="213"/>
    </location>
</feature>
<evidence type="ECO:0000256" key="2">
    <source>
        <dbReference type="ARBA" id="ARBA00023015"/>
    </source>
</evidence>
<protein>
    <recommendedName>
        <fullName evidence="6">BHLH domain-containing protein</fullName>
    </recommendedName>
</protein>
<dbReference type="SUPFAM" id="SSF47459">
    <property type="entry name" value="HLH, helix-loop-helix DNA-binding domain"/>
    <property type="match status" value="1"/>
</dbReference>
<feature type="region of interest" description="Disordered" evidence="5">
    <location>
        <begin position="122"/>
        <end position="233"/>
    </location>
</feature>
<evidence type="ECO:0000313" key="7">
    <source>
        <dbReference type="EMBL" id="CAL1395700.1"/>
    </source>
</evidence>
<dbReference type="SMART" id="SM00353">
    <property type="entry name" value="HLH"/>
    <property type="match status" value="1"/>
</dbReference>
<feature type="region of interest" description="Disordered" evidence="5">
    <location>
        <begin position="37"/>
        <end position="76"/>
    </location>
</feature>
<dbReference type="AlphaFoldDB" id="A0AAV2FBQ7"/>
<dbReference type="InterPro" id="IPR036638">
    <property type="entry name" value="HLH_DNA-bd_sf"/>
</dbReference>
<evidence type="ECO:0000313" key="8">
    <source>
        <dbReference type="Proteomes" id="UP001497516"/>
    </source>
</evidence>
<organism evidence="7 8">
    <name type="scientific">Linum trigynum</name>
    <dbReference type="NCBI Taxonomy" id="586398"/>
    <lineage>
        <taxon>Eukaryota</taxon>
        <taxon>Viridiplantae</taxon>
        <taxon>Streptophyta</taxon>
        <taxon>Embryophyta</taxon>
        <taxon>Tracheophyta</taxon>
        <taxon>Spermatophyta</taxon>
        <taxon>Magnoliopsida</taxon>
        <taxon>eudicotyledons</taxon>
        <taxon>Gunneridae</taxon>
        <taxon>Pentapetalae</taxon>
        <taxon>rosids</taxon>
        <taxon>fabids</taxon>
        <taxon>Malpighiales</taxon>
        <taxon>Linaceae</taxon>
        <taxon>Linum</taxon>
    </lineage>
</organism>
<dbReference type="PROSITE" id="PS50888">
    <property type="entry name" value="BHLH"/>
    <property type="match status" value="1"/>
</dbReference>
<keyword evidence="3" id="KW-0804">Transcription</keyword>
<dbReference type="Pfam" id="PF00010">
    <property type="entry name" value="HLH"/>
    <property type="match status" value="1"/>
</dbReference>
<evidence type="ECO:0000256" key="3">
    <source>
        <dbReference type="ARBA" id="ARBA00023163"/>
    </source>
</evidence>
<keyword evidence="8" id="KW-1185">Reference proteome</keyword>
<dbReference type="GO" id="GO:0005634">
    <property type="term" value="C:nucleus"/>
    <property type="evidence" value="ECO:0007669"/>
    <property type="project" value="UniProtKB-SubCell"/>
</dbReference>
<dbReference type="PANTHER" id="PTHR12565:SF312">
    <property type="entry name" value="TRANSCRIPTION FACTOR BHLH74"/>
    <property type="match status" value="1"/>
</dbReference>
<dbReference type="PANTHER" id="PTHR12565">
    <property type="entry name" value="STEROL REGULATORY ELEMENT-BINDING PROTEIN"/>
    <property type="match status" value="1"/>
</dbReference>
<evidence type="ECO:0000256" key="1">
    <source>
        <dbReference type="ARBA" id="ARBA00004123"/>
    </source>
</evidence>
<dbReference type="InterPro" id="IPR011598">
    <property type="entry name" value="bHLH_dom"/>
</dbReference>
<accession>A0AAV2FBQ7</accession>
<dbReference type="GO" id="GO:0003700">
    <property type="term" value="F:DNA-binding transcription factor activity"/>
    <property type="evidence" value="ECO:0007669"/>
    <property type="project" value="TreeGrafter"/>
</dbReference>
<dbReference type="Gene3D" id="4.10.280.10">
    <property type="entry name" value="Helix-loop-helix DNA-binding domain"/>
    <property type="match status" value="1"/>
</dbReference>
<dbReference type="CDD" id="cd18919">
    <property type="entry name" value="bHLH_AtBPE_like"/>
    <property type="match status" value="1"/>
</dbReference>
<comment type="subcellular location">
    <subcellularLocation>
        <location evidence="1">Nucleus</location>
    </subcellularLocation>
</comment>
<dbReference type="InterPro" id="IPR024097">
    <property type="entry name" value="bHLH_ZIP_TF"/>
</dbReference>
<keyword evidence="2" id="KW-0805">Transcription regulation</keyword>
<dbReference type="Proteomes" id="UP001497516">
    <property type="component" value="Chromosome 6"/>
</dbReference>
<evidence type="ECO:0000256" key="5">
    <source>
        <dbReference type="SAM" id="MobiDB-lite"/>
    </source>
</evidence>
<gene>
    <name evidence="7" type="ORF">LTRI10_LOCUS36115</name>
</gene>
<feature type="compositionally biased region" description="Basic and acidic residues" evidence="5">
    <location>
        <begin position="175"/>
        <end position="203"/>
    </location>
</feature>
<sequence>MGLGAGNGGDQLSSGMSTNPFYASGWDPVAISLSQHESFGGSSMDSQSEFSHHHHQSFPMLMDGNGGNPNSHHLAHYPSESSYVEMVPKFSSFGSGNFSEMVVGPYGLTECGQIANQGCHPNFGSGKEAENERALRNGSQSQEDHPMSDGVGNSPNNVNRRKRIAESNSPFDSNKNADGDLLKDPSGEDSDGPKGREDKKPKQEQNAGSNSKGKQAAKQAKEESNSGGDGKDSYIHVRARRGQATNSHSLAERVRREKISERMRLLQELVPGCNKITGKAVMLDEIINYVQSLQQQVEFLSMKLATVNPELNIDIERILSKELLNSRGNNSSSLGFNPLTSGTHYPPGAFPPGMPVMPNMNPQFASMPQPGLDNELQSLLHMGFEPASAIDNLGPTGRLKPEM</sequence>
<feature type="domain" description="BHLH" evidence="6">
    <location>
        <begin position="243"/>
        <end position="293"/>
    </location>
</feature>